<keyword evidence="6" id="KW-1185">Reference proteome</keyword>
<proteinExistence type="predicted"/>
<evidence type="ECO:0000259" key="4">
    <source>
        <dbReference type="PROSITE" id="PS50043"/>
    </source>
</evidence>
<dbReference type="GO" id="GO:0006355">
    <property type="term" value="P:regulation of DNA-templated transcription"/>
    <property type="evidence" value="ECO:0007669"/>
    <property type="project" value="InterPro"/>
</dbReference>
<dbReference type="PRINTS" id="PR00038">
    <property type="entry name" value="HTHLUXR"/>
</dbReference>
<evidence type="ECO:0000256" key="3">
    <source>
        <dbReference type="ARBA" id="ARBA00023163"/>
    </source>
</evidence>
<comment type="caution">
    <text evidence="5">The sequence shown here is derived from an EMBL/GenBank/DDBJ whole genome shotgun (WGS) entry which is preliminary data.</text>
</comment>
<keyword evidence="1" id="KW-0805">Transcription regulation</keyword>
<dbReference type="Pfam" id="PF00196">
    <property type="entry name" value="GerE"/>
    <property type="match status" value="1"/>
</dbReference>
<keyword evidence="3" id="KW-0804">Transcription</keyword>
<organism evidence="5 6">
    <name type="scientific">Tengunoibacter tsumagoiensis</name>
    <dbReference type="NCBI Taxonomy" id="2014871"/>
    <lineage>
        <taxon>Bacteria</taxon>
        <taxon>Bacillati</taxon>
        <taxon>Chloroflexota</taxon>
        <taxon>Ktedonobacteria</taxon>
        <taxon>Ktedonobacterales</taxon>
        <taxon>Dictyobacteraceae</taxon>
        <taxon>Tengunoibacter</taxon>
    </lineage>
</organism>
<dbReference type="PROSITE" id="PS50043">
    <property type="entry name" value="HTH_LUXR_2"/>
    <property type="match status" value="1"/>
</dbReference>
<dbReference type="InterPro" id="IPR000792">
    <property type="entry name" value="Tscrpt_reg_LuxR_C"/>
</dbReference>
<reference evidence="6" key="1">
    <citation type="submission" date="2018-12" db="EMBL/GenBank/DDBJ databases">
        <title>Tengunoibacter tsumagoiensis gen. nov., sp. nov., Dictyobacter kobayashii sp. nov., D. alpinus sp. nov., and D. joshuensis sp. nov. and description of Dictyobacteraceae fam. nov. within the order Ktedonobacterales isolated from Tengu-no-mugimeshi.</title>
        <authorList>
            <person name="Wang C.M."/>
            <person name="Zheng Y."/>
            <person name="Sakai Y."/>
            <person name="Toyoda A."/>
            <person name="Minakuchi Y."/>
            <person name="Abe K."/>
            <person name="Yokota A."/>
            <person name="Yabe S."/>
        </authorList>
    </citation>
    <scope>NUCLEOTIDE SEQUENCE [LARGE SCALE GENOMIC DNA]</scope>
    <source>
        <strain evidence="6">Uno3</strain>
    </source>
</reference>
<feature type="domain" description="HTH luxR-type" evidence="4">
    <location>
        <begin position="1"/>
        <end position="62"/>
    </location>
</feature>
<dbReference type="EMBL" id="BIFR01000001">
    <property type="protein sequence ID" value="GCE13936.1"/>
    <property type="molecule type" value="Genomic_DNA"/>
</dbReference>
<sequence length="69" mass="7873">MGDLTAREHEILLLIARGMLPKEIASVLVVSEKTVRNHLQSLYRKLSLCDRTQLLIYALKQGFIDLHSL</sequence>
<dbReference type="Gene3D" id="1.10.10.10">
    <property type="entry name" value="Winged helix-like DNA-binding domain superfamily/Winged helix DNA-binding domain"/>
    <property type="match status" value="1"/>
</dbReference>
<dbReference type="RefSeq" id="WP_126581421.1">
    <property type="nucleotide sequence ID" value="NZ_BIFR01000001.1"/>
</dbReference>
<gene>
    <name evidence="5" type="ORF">KTT_37950</name>
</gene>
<dbReference type="InterPro" id="IPR036388">
    <property type="entry name" value="WH-like_DNA-bd_sf"/>
</dbReference>
<evidence type="ECO:0000256" key="2">
    <source>
        <dbReference type="ARBA" id="ARBA00023125"/>
    </source>
</evidence>
<dbReference type="CDD" id="cd06170">
    <property type="entry name" value="LuxR_C_like"/>
    <property type="match status" value="1"/>
</dbReference>
<evidence type="ECO:0000256" key="1">
    <source>
        <dbReference type="ARBA" id="ARBA00023015"/>
    </source>
</evidence>
<dbReference type="AlphaFoldDB" id="A0A402A4F5"/>
<dbReference type="GO" id="GO:0003677">
    <property type="term" value="F:DNA binding"/>
    <property type="evidence" value="ECO:0007669"/>
    <property type="project" value="UniProtKB-KW"/>
</dbReference>
<evidence type="ECO:0000313" key="5">
    <source>
        <dbReference type="EMBL" id="GCE13936.1"/>
    </source>
</evidence>
<dbReference type="SUPFAM" id="SSF46894">
    <property type="entry name" value="C-terminal effector domain of the bipartite response regulators"/>
    <property type="match status" value="1"/>
</dbReference>
<accession>A0A402A4F5</accession>
<keyword evidence="2" id="KW-0238">DNA-binding</keyword>
<dbReference type="SMART" id="SM00421">
    <property type="entry name" value="HTH_LUXR"/>
    <property type="match status" value="1"/>
</dbReference>
<dbReference type="Proteomes" id="UP000287352">
    <property type="component" value="Unassembled WGS sequence"/>
</dbReference>
<name>A0A402A4F5_9CHLR</name>
<protein>
    <recommendedName>
        <fullName evidence="4">HTH luxR-type domain-containing protein</fullName>
    </recommendedName>
</protein>
<dbReference type="InterPro" id="IPR016032">
    <property type="entry name" value="Sig_transdc_resp-reg_C-effctor"/>
</dbReference>
<dbReference type="PANTHER" id="PTHR44688:SF16">
    <property type="entry name" value="DNA-BINDING TRANSCRIPTIONAL ACTIVATOR DEVR_DOSR"/>
    <property type="match status" value="1"/>
</dbReference>
<dbReference type="OrthoDB" id="965844at2"/>
<dbReference type="PANTHER" id="PTHR44688">
    <property type="entry name" value="DNA-BINDING TRANSCRIPTIONAL ACTIVATOR DEVR_DOSR"/>
    <property type="match status" value="1"/>
</dbReference>
<evidence type="ECO:0000313" key="6">
    <source>
        <dbReference type="Proteomes" id="UP000287352"/>
    </source>
</evidence>